<dbReference type="EMBL" id="UGJR01000006">
    <property type="protein sequence ID" value="STT07627.1"/>
    <property type="molecule type" value="Genomic_DNA"/>
</dbReference>
<reference evidence="1 2" key="1">
    <citation type="submission" date="2018-06" db="EMBL/GenBank/DDBJ databases">
        <authorList>
            <consortium name="Pathogen Informatics"/>
            <person name="Doyle S."/>
        </authorList>
    </citation>
    <scope>NUCLEOTIDE SEQUENCE [LARGE SCALE GENOMIC DNA]</scope>
    <source>
        <strain evidence="1 2">NCTC11694</strain>
    </source>
</reference>
<accession>A0A7H4MX14</accession>
<evidence type="ECO:0000313" key="2">
    <source>
        <dbReference type="Proteomes" id="UP000255050"/>
    </source>
</evidence>
<organism evidence="1 2">
    <name type="scientific">Klebsiella michiganensis</name>
    <dbReference type="NCBI Taxonomy" id="1134687"/>
    <lineage>
        <taxon>Bacteria</taxon>
        <taxon>Pseudomonadati</taxon>
        <taxon>Pseudomonadota</taxon>
        <taxon>Gammaproteobacteria</taxon>
        <taxon>Enterobacterales</taxon>
        <taxon>Enterobacteriaceae</taxon>
        <taxon>Klebsiella/Raoultella group</taxon>
        <taxon>Klebsiella</taxon>
    </lineage>
</organism>
<name>A0A7H4MX14_9ENTR</name>
<dbReference type="AlphaFoldDB" id="A0A7H4MX14"/>
<sequence length="42" mass="4553">MRRTPSAVLMTIGQIEQIKMVQLEAGSAFWNSSRPMGSQASG</sequence>
<dbReference type="Proteomes" id="UP000255050">
    <property type="component" value="Unassembled WGS sequence"/>
</dbReference>
<comment type="caution">
    <text evidence="1">The sequence shown here is derived from an EMBL/GenBank/DDBJ whole genome shotgun (WGS) entry which is preliminary data.</text>
</comment>
<evidence type="ECO:0000313" key="1">
    <source>
        <dbReference type="EMBL" id="STT07627.1"/>
    </source>
</evidence>
<protein>
    <submittedName>
        <fullName evidence="1">Uncharacterized protein</fullName>
    </submittedName>
</protein>
<proteinExistence type="predicted"/>
<gene>
    <name evidence="1" type="ORF">NCTC11694_07243</name>
</gene>